<reference evidence="2 3" key="1">
    <citation type="submission" date="2018-08" db="EMBL/GenBank/DDBJ databases">
        <title>Lysobacter sp. zong2l5, whole genome shotgun sequence.</title>
        <authorList>
            <person name="Zhang X."/>
            <person name="Feng G."/>
            <person name="Zhu H."/>
        </authorList>
    </citation>
    <scope>NUCLEOTIDE SEQUENCE [LARGE SCALE GENOMIC DNA]</scope>
    <source>
        <strain evidence="3">zong2l5</strain>
    </source>
</reference>
<dbReference type="EMBL" id="QTSU01000002">
    <property type="protein sequence ID" value="RDZ27492.1"/>
    <property type="molecule type" value="Genomic_DNA"/>
</dbReference>
<evidence type="ECO:0000259" key="1">
    <source>
        <dbReference type="Pfam" id="PF20409"/>
    </source>
</evidence>
<dbReference type="SUPFAM" id="SSF54427">
    <property type="entry name" value="NTF2-like"/>
    <property type="match status" value="1"/>
</dbReference>
<evidence type="ECO:0000313" key="2">
    <source>
        <dbReference type="EMBL" id="RDZ27492.1"/>
    </source>
</evidence>
<dbReference type="InterPro" id="IPR032710">
    <property type="entry name" value="NTF2-like_dom_sf"/>
</dbReference>
<comment type="caution">
    <text evidence="2">The sequence shown here is derived from an EMBL/GenBank/DDBJ whole genome shotgun (WGS) entry which is preliminary data.</text>
</comment>
<gene>
    <name evidence="2" type="ORF">DX914_14810</name>
</gene>
<dbReference type="Pfam" id="PF20409">
    <property type="entry name" value="SnoaL_5"/>
    <property type="match status" value="1"/>
</dbReference>
<protein>
    <submittedName>
        <fullName evidence="2">Nuclear transport factor 2 family protein</fullName>
    </submittedName>
</protein>
<dbReference type="Proteomes" id="UP000264492">
    <property type="component" value="Unassembled WGS sequence"/>
</dbReference>
<dbReference type="OrthoDB" id="336094at2"/>
<feature type="domain" description="SnoaL-like" evidence="1">
    <location>
        <begin position="1"/>
        <end position="119"/>
    </location>
</feature>
<evidence type="ECO:0000313" key="3">
    <source>
        <dbReference type="Proteomes" id="UP000264492"/>
    </source>
</evidence>
<dbReference type="RefSeq" id="WP_115860009.1">
    <property type="nucleotide sequence ID" value="NZ_QTSU01000002.1"/>
</dbReference>
<sequence length="122" mass="13658">MNTEQVAQRLVELCRKGEFDQAQNELYADDAASIEPKGAAEGMGDAYGMDAIREKGRKFAESIEAYHGFSVSEPLIAENWFSVTMGMDVTMKGMGRIDMNEICVYRVKDGKIVHEQFFYDAG</sequence>
<proteinExistence type="predicted"/>
<dbReference type="AlphaFoldDB" id="A0A371K0W5"/>
<name>A0A371K0W5_9GAMM</name>
<dbReference type="Gene3D" id="3.10.450.50">
    <property type="match status" value="1"/>
</dbReference>
<dbReference type="InterPro" id="IPR046860">
    <property type="entry name" value="SnoaL_5"/>
</dbReference>
<keyword evidence="3" id="KW-1185">Reference proteome</keyword>
<accession>A0A371K0W5</accession>
<organism evidence="2 3">
    <name type="scientific">Lysobacter silvisoli</name>
    <dbReference type="NCBI Taxonomy" id="2293254"/>
    <lineage>
        <taxon>Bacteria</taxon>
        <taxon>Pseudomonadati</taxon>
        <taxon>Pseudomonadota</taxon>
        <taxon>Gammaproteobacteria</taxon>
        <taxon>Lysobacterales</taxon>
        <taxon>Lysobacteraceae</taxon>
        <taxon>Lysobacter</taxon>
    </lineage>
</organism>